<dbReference type="Gene3D" id="3.30.54.20">
    <property type="match status" value="1"/>
</dbReference>
<feature type="coiled-coil region" evidence="14">
    <location>
        <begin position="730"/>
        <end position="757"/>
    </location>
</feature>
<evidence type="ECO:0000256" key="7">
    <source>
        <dbReference type="ARBA" id="ARBA00022723"/>
    </source>
</evidence>
<dbReference type="InterPro" id="IPR018164">
    <property type="entry name" value="Ala-tRNA-synth_IIc_N"/>
</dbReference>
<reference evidence="16" key="1">
    <citation type="submission" date="2009-10" db="EMBL/GenBank/DDBJ databases">
        <title>Diversity of trophic interactions inside an arsenic-rich microbial ecosystem.</title>
        <authorList>
            <person name="Bertin P.N."/>
            <person name="Heinrich-Salmeron A."/>
            <person name="Pelletier E."/>
            <person name="Goulhen-Chollet F."/>
            <person name="Arsene-Ploetze F."/>
            <person name="Gallien S."/>
            <person name="Calteau A."/>
            <person name="Vallenet D."/>
            <person name="Casiot C."/>
            <person name="Chane-Woon-Ming B."/>
            <person name="Giloteaux L."/>
            <person name="Barakat M."/>
            <person name="Bonnefoy V."/>
            <person name="Bruneel O."/>
            <person name="Chandler M."/>
            <person name="Cleiss J."/>
            <person name="Duran R."/>
            <person name="Elbaz-Poulichet F."/>
            <person name="Fonknechten N."/>
            <person name="Lauga B."/>
            <person name="Mornico D."/>
            <person name="Ortet P."/>
            <person name="Schaeffer C."/>
            <person name="Siguier P."/>
            <person name="Alexander Thil Smith A."/>
            <person name="Van Dorsselaer A."/>
            <person name="Weissenbach J."/>
            <person name="Medigue C."/>
            <person name="Le Paslier D."/>
        </authorList>
    </citation>
    <scope>NUCLEOTIDE SEQUENCE</scope>
</reference>
<dbReference type="GO" id="GO:0000049">
    <property type="term" value="F:tRNA binding"/>
    <property type="evidence" value="ECO:0007669"/>
    <property type="project" value="UniProtKB-KW"/>
</dbReference>
<dbReference type="GO" id="GO:0005829">
    <property type="term" value="C:cytosol"/>
    <property type="evidence" value="ECO:0007669"/>
    <property type="project" value="TreeGrafter"/>
</dbReference>
<keyword evidence="14" id="KW-0175">Coiled coil</keyword>
<dbReference type="EMBL" id="CABL01000011">
    <property type="protein sequence ID" value="CBH75505.1"/>
    <property type="molecule type" value="Genomic_DNA"/>
</dbReference>
<keyword evidence="10" id="KW-0067">ATP-binding</keyword>
<keyword evidence="11" id="KW-0694">RNA-binding</keyword>
<dbReference type="SUPFAM" id="SSF50447">
    <property type="entry name" value="Translation proteins"/>
    <property type="match status" value="1"/>
</dbReference>
<comment type="cofactor">
    <cofactor evidence="1">
        <name>Zn(2+)</name>
        <dbReference type="ChEBI" id="CHEBI:29105"/>
    </cofactor>
</comment>
<dbReference type="GO" id="GO:0006419">
    <property type="term" value="P:alanyl-tRNA aminoacylation"/>
    <property type="evidence" value="ECO:0007669"/>
    <property type="project" value="InterPro"/>
</dbReference>
<dbReference type="InterPro" id="IPR018163">
    <property type="entry name" value="Thr/Ala-tRNA-synth_IIc_edit"/>
</dbReference>
<dbReference type="InterPro" id="IPR012947">
    <property type="entry name" value="tRNA_SAD"/>
</dbReference>
<accession>E6PGB7</accession>
<dbReference type="Pfam" id="PF07973">
    <property type="entry name" value="tRNA_SAD"/>
    <property type="match status" value="1"/>
</dbReference>
<evidence type="ECO:0000256" key="12">
    <source>
        <dbReference type="ARBA" id="ARBA00022917"/>
    </source>
</evidence>
<dbReference type="SUPFAM" id="SSF101353">
    <property type="entry name" value="Putative anticodon-binding domain of alanyl-tRNA synthetase (AlaRS)"/>
    <property type="match status" value="1"/>
</dbReference>
<dbReference type="InterPro" id="IPR023033">
    <property type="entry name" value="Ala_tRNA_ligase_euk/bac"/>
</dbReference>
<evidence type="ECO:0000256" key="2">
    <source>
        <dbReference type="ARBA" id="ARBA00008226"/>
    </source>
</evidence>
<dbReference type="InterPro" id="IPR045864">
    <property type="entry name" value="aa-tRNA-synth_II/BPL/LPL"/>
</dbReference>
<dbReference type="SUPFAM" id="SSF55186">
    <property type="entry name" value="ThrRS/AlaRS common domain"/>
    <property type="match status" value="1"/>
</dbReference>
<dbReference type="Gene3D" id="3.10.310.40">
    <property type="match status" value="1"/>
</dbReference>
<dbReference type="FunFam" id="3.10.310.40:FF:000001">
    <property type="entry name" value="Alanine--tRNA ligase"/>
    <property type="match status" value="1"/>
</dbReference>
<dbReference type="GO" id="GO:0002161">
    <property type="term" value="F:aminoacyl-tRNA deacylase activity"/>
    <property type="evidence" value="ECO:0007669"/>
    <property type="project" value="TreeGrafter"/>
</dbReference>
<dbReference type="InterPro" id="IPR018165">
    <property type="entry name" value="Ala-tRNA-synth_IIc_core"/>
</dbReference>
<dbReference type="AlphaFoldDB" id="E6PGB7"/>
<evidence type="ECO:0000256" key="10">
    <source>
        <dbReference type="ARBA" id="ARBA00022840"/>
    </source>
</evidence>
<comment type="similarity">
    <text evidence="2">Belongs to the class-II aminoacyl-tRNA synthetase family.</text>
</comment>
<evidence type="ECO:0000256" key="13">
    <source>
        <dbReference type="ARBA" id="ARBA00023146"/>
    </source>
</evidence>
<dbReference type="EC" id="6.1.1.7" evidence="3"/>
<dbReference type="GO" id="GO:0005524">
    <property type="term" value="F:ATP binding"/>
    <property type="evidence" value="ECO:0007669"/>
    <property type="project" value="UniProtKB-KW"/>
</dbReference>
<dbReference type="GO" id="GO:0046872">
    <property type="term" value="F:metal ion binding"/>
    <property type="evidence" value="ECO:0007669"/>
    <property type="project" value="UniProtKB-KW"/>
</dbReference>
<dbReference type="FunFam" id="3.30.930.10:FF:000004">
    <property type="entry name" value="Alanine--tRNA ligase"/>
    <property type="match status" value="1"/>
</dbReference>
<evidence type="ECO:0000256" key="11">
    <source>
        <dbReference type="ARBA" id="ARBA00022884"/>
    </source>
</evidence>
<protein>
    <recommendedName>
        <fullName evidence="4">Alanine--tRNA ligase</fullName>
        <ecNumber evidence="3">6.1.1.7</ecNumber>
    </recommendedName>
</protein>
<dbReference type="PANTHER" id="PTHR11777:SF9">
    <property type="entry name" value="ALANINE--TRNA LIGASE, CYTOPLASMIC"/>
    <property type="match status" value="1"/>
</dbReference>
<dbReference type="InterPro" id="IPR009000">
    <property type="entry name" value="Transl_B-barrel_sf"/>
</dbReference>
<dbReference type="InterPro" id="IPR002318">
    <property type="entry name" value="Ala-tRNA-lgiase_IIc"/>
</dbReference>
<dbReference type="PANTHER" id="PTHR11777">
    <property type="entry name" value="ALANYL-TRNA SYNTHETASE"/>
    <property type="match status" value="1"/>
</dbReference>
<dbReference type="Gene3D" id="3.30.930.10">
    <property type="entry name" value="Bira Bifunctional Protein, Domain 2"/>
    <property type="match status" value="1"/>
</dbReference>
<dbReference type="SMART" id="SM00863">
    <property type="entry name" value="tRNA_SAD"/>
    <property type="match status" value="1"/>
</dbReference>
<dbReference type="Gene3D" id="3.30.980.10">
    <property type="entry name" value="Threonyl-trna Synthetase, Chain A, domain 2"/>
    <property type="match status" value="1"/>
</dbReference>
<gene>
    <name evidence="16" type="primary">alaS</name>
    <name evidence="16" type="ORF">CARN1_2575</name>
</gene>
<keyword evidence="13 16" id="KW-0030">Aminoacyl-tRNA synthetase</keyword>
<feature type="domain" description="Alanyl-transfer RNA synthetases family profile" evidence="15">
    <location>
        <begin position="3"/>
        <end position="707"/>
    </location>
</feature>
<evidence type="ECO:0000256" key="3">
    <source>
        <dbReference type="ARBA" id="ARBA00013168"/>
    </source>
</evidence>
<dbReference type="PROSITE" id="PS50860">
    <property type="entry name" value="AA_TRNA_LIGASE_II_ALA"/>
    <property type="match status" value="1"/>
</dbReference>
<dbReference type="CDD" id="cd00673">
    <property type="entry name" value="AlaRS_core"/>
    <property type="match status" value="1"/>
</dbReference>
<dbReference type="Gene3D" id="6.10.250.550">
    <property type="match status" value="1"/>
</dbReference>
<evidence type="ECO:0000256" key="4">
    <source>
        <dbReference type="ARBA" id="ARBA00017959"/>
    </source>
</evidence>
<dbReference type="NCBIfam" id="TIGR00344">
    <property type="entry name" value="alaS"/>
    <property type="match status" value="1"/>
</dbReference>
<dbReference type="FunFam" id="3.30.980.10:FF:000004">
    <property type="entry name" value="Alanine--tRNA ligase, cytoplasmic"/>
    <property type="match status" value="1"/>
</dbReference>
<evidence type="ECO:0000259" key="15">
    <source>
        <dbReference type="PROSITE" id="PS50860"/>
    </source>
</evidence>
<dbReference type="Pfam" id="PF01411">
    <property type="entry name" value="tRNA-synt_2c"/>
    <property type="match status" value="1"/>
</dbReference>
<evidence type="ECO:0000256" key="9">
    <source>
        <dbReference type="ARBA" id="ARBA00022833"/>
    </source>
</evidence>
<keyword evidence="7" id="KW-0479">Metal-binding</keyword>
<evidence type="ECO:0000313" key="16">
    <source>
        <dbReference type="EMBL" id="CBH75505.1"/>
    </source>
</evidence>
<organism evidence="16">
    <name type="scientific">mine drainage metagenome</name>
    <dbReference type="NCBI Taxonomy" id="410659"/>
    <lineage>
        <taxon>unclassified sequences</taxon>
        <taxon>metagenomes</taxon>
        <taxon>ecological metagenomes</taxon>
    </lineage>
</organism>
<dbReference type="InterPro" id="IPR018162">
    <property type="entry name" value="Ala-tRNA-ligase_IIc_anticod-bd"/>
</dbReference>
<dbReference type="InterPro" id="IPR050058">
    <property type="entry name" value="Ala-tRNA_ligase"/>
</dbReference>
<comment type="caution">
    <text evidence="16">The sequence shown here is derived from an EMBL/GenBank/DDBJ whole genome shotgun (WGS) entry which is preliminary data.</text>
</comment>
<sequence length="874" mass="94721">MPMTSQELRQAWIDFFVAREHKHVPSASLIPDEMSTTLFTIAGMEQFVPAFLGEQPAPAPRVVTVQRCLRVAGAKSDIENVGRTGRHGTFLEMLGNFSFGDYYKSQAIAWAWEFVTRVMHLDPSRLYVTVHTEDDEAARIWESEIGLDAARISRFDDDNFWTMGPTGPCGPSTEIFYDIGDAYASGPEDLGPNLGNRFVEIWNVVFQQFNRAADGTLSELPRKSIDTGAGLERMLAVVNGKASMYETDLFLDLVAAQPRPQSGSLAPAEQRVRQNIIADHARAVTFLINDGIYPSNSDRGYVLRFLIRRAIRQGRLLGYPDGFLAALVPAVVDSLASGYPELRQNTARIVGAIEREEHAFNRTLERGLAVLDRTIEEANENCTRLISGEDAFALHDTHGFPIELTREIAAERGVAIDTVAFESEMQAQRNRARSDAAAKRAVVTLAELPAVKTLFTGYEGLEGAGSIVAMLDAEQKPAQELAGGARGRVVLDSSSFYAERGGQIGDRGLLLGEDAVFEVEDTQYLGDAAVHIGIVRSGTFRVGERVTTAVHDWWRREIRRHHTSAHLLQRALREVLGDDVSQAGSWVGIDRMRFDFRWAAGALSPEQRREVAHRVNRMIRDDSPLQTRELPLDEAKQTGALWMFGEKYGERVRVVQAGPSVEFCGGTHAHSTGELGLFVMLAESSIGSGVRRIESCVSDAAEHFVTKQQDLVGTIAGSLATNPDELGERVGRLQREVRDLQGSLAQLKARLAGADAARYCDAAEGEGARRFVGAIVPEADAEALRHLSAAIRSRMPHGTIALIGTDGESASLLVSADEEAVAAGIHSGNLVKLAAPALGGKGGGQAAHAQGGGKNVAGASAALAAMRAAVLSEP</sequence>
<dbReference type="Pfam" id="PF02272">
    <property type="entry name" value="DHHA1"/>
    <property type="match status" value="1"/>
</dbReference>
<evidence type="ECO:0000256" key="6">
    <source>
        <dbReference type="ARBA" id="ARBA00022598"/>
    </source>
</evidence>
<dbReference type="Gene3D" id="2.40.30.130">
    <property type="match status" value="1"/>
</dbReference>
<dbReference type="SUPFAM" id="SSF55681">
    <property type="entry name" value="Class II aaRS and biotin synthetases"/>
    <property type="match status" value="1"/>
</dbReference>
<dbReference type="HAMAP" id="MF_00036_B">
    <property type="entry name" value="Ala_tRNA_synth_B"/>
    <property type="match status" value="1"/>
</dbReference>
<evidence type="ECO:0000256" key="8">
    <source>
        <dbReference type="ARBA" id="ARBA00022741"/>
    </source>
</evidence>
<dbReference type="FunFam" id="3.30.54.20:FF:000001">
    <property type="entry name" value="Alanine--tRNA ligase"/>
    <property type="match status" value="1"/>
</dbReference>
<keyword evidence="8" id="KW-0547">Nucleotide-binding</keyword>
<keyword evidence="12" id="KW-0648">Protein biosynthesis</keyword>
<evidence type="ECO:0000256" key="14">
    <source>
        <dbReference type="SAM" id="Coils"/>
    </source>
</evidence>
<proteinExistence type="inferred from homology"/>
<dbReference type="PRINTS" id="PR00980">
    <property type="entry name" value="TRNASYNTHALA"/>
</dbReference>
<keyword evidence="9" id="KW-0862">Zinc</keyword>
<keyword evidence="6 16" id="KW-0436">Ligase</keyword>
<name>E6PGB7_9ZZZZ</name>
<keyword evidence="5" id="KW-0820">tRNA-binding</keyword>
<evidence type="ECO:0000256" key="1">
    <source>
        <dbReference type="ARBA" id="ARBA00001947"/>
    </source>
</evidence>
<dbReference type="InterPro" id="IPR003156">
    <property type="entry name" value="DHHA1_dom"/>
</dbReference>
<evidence type="ECO:0000256" key="5">
    <source>
        <dbReference type="ARBA" id="ARBA00022555"/>
    </source>
</evidence>
<dbReference type="GO" id="GO:0004813">
    <property type="term" value="F:alanine-tRNA ligase activity"/>
    <property type="evidence" value="ECO:0007669"/>
    <property type="project" value="UniProtKB-EC"/>
</dbReference>